<evidence type="ECO:0000313" key="4">
    <source>
        <dbReference type="Proteomes" id="UP000799770"/>
    </source>
</evidence>
<organism evidence="3 4">
    <name type="scientific">Lophiotrema nucula</name>
    <dbReference type="NCBI Taxonomy" id="690887"/>
    <lineage>
        <taxon>Eukaryota</taxon>
        <taxon>Fungi</taxon>
        <taxon>Dikarya</taxon>
        <taxon>Ascomycota</taxon>
        <taxon>Pezizomycotina</taxon>
        <taxon>Dothideomycetes</taxon>
        <taxon>Pleosporomycetidae</taxon>
        <taxon>Pleosporales</taxon>
        <taxon>Lophiotremataceae</taxon>
        <taxon>Lophiotrema</taxon>
    </lineage>
</organism>
<evidence type="ECO:0000259" key="2">
    <source>
        <dbReference type="Pfam" id="PF20233"/>
    </source>
</evidence>
<gene>
    <name evidence="3" type="ORF">BDV96DRAFT_577692</name>
</gene>
<protein>
    <recommendedName>
        <fullName evidence="2">DUF6590 domain-containing protein</fullName>
    </recommendedName>
</protein>
<evidence type="ECO:0000313" key="3">
    <source>
        <dbReference type="EMBL" id="KAF2114167.1"/>
    </source>
</evidence>
<keyword evidence="4" id="KW-1185">Reference proteome</keyword>
<dbReference type="InterPro" id="IPR046497">
    <property type="entry name" value="DUF6590"/>
</dbReference>
<evidence type="ECO:0000256" key="1">
    <source>
        <dbReference type="SAM" id="MobiDB-lite"/>
    </source>
</evidence>
<proteinExistence type="predicted"/>
<name>A0A6A5Z5Q5_9PLEO</name>
<accession>A0A6A5Z5Q5</accession>
<feature type="domain" description="DUF6590" evidence="2">
    <location>
        <begin position="144"/>
        <end position="291"/>
    </location>
</feature>
<dbReference type="Proteomes" id="UP000799770">
    <property type="component" value="Unassembled WGS sequence"/>
</dbReference>
<feature type="region of interest" description="Disordered" evidence="1">
    <location>
        <begin position="59"/>
        <end position="103"/>
    </location>
</feature>
<feature type="compositionally biased region" description="Low complexity" evidence="1">
    <location>
        <begin position="64"/>
        <end position="75"/>
    </location>
</feature>
<dbReference type="PANTHER" id="PTHR35391">
    <property type="entry name" value="C2H2-TYPE DOMAIN-CONTAINING PROTEIN-RELATED"/>
    <property type="match status" value="1"/>
</dbReference>
<dbReference type="OrthoDB" id="3559580at2759"/>
<dbReference type="EMBL" id="ML977326">
    <property type="protein sequence ID" value="KAF2114167.1"/>
    <property type="molecule type" value="Genomic_DNA"/>
</dbReference>
<dbReference type="Pfam" id="PF20233">
    <property type="entry name" value="DUF6590"/>
    <property type="match status" value="1"/>
</dbReference>
<dbReference type="AlphaFoldDB" id="A0A6A5Z5Q5"/>
<sequence length="300" mass="34059">MSNAEYSPWIWSPEYQRHFCYYVDSNGEKHYLWSGATASAPDSQAASASITTAAQVDTTPRTVTGTSSGYAGYGYQQPESPVHYTHSHNRPSQTPSPNPLPQDVQNVVGGDLPRRFIRTGQQDYQNEEQLDPNYRRVAAHHHQYFFARGRVFKMLWTEPAGRDRPGQTRGSTHFSLVKFGETAYSEIRRFVVIQNKGTFSQCIPIQTYRRQGAKKRGLVVQDHAIIYTSNEEPELLDGEEITKQAIHVNSTRGETLESESRINFGKPYAVEHNCKVLDIGMVNDDHVHLLVNYFRQAMGM</sequence>
<dbReference type="PANTHER" id="PTHR35391:SF5">
    <property type="entry name" value="DUF6590 DOMAIN-CONTAINING PROTEIN"/>
    <property type="match status" value="1"/>
</dbReference>
<reference evidence="3" key="1">
    <citation type="journal article" date="2020" name="Stud. Mycol.">
        <title>101 Dothideomycetes genomes: a test case for predicting lifestyles and emergence of pathogens.</title>
        <authorList>
            <person name="Haridas S."/>
            <person name="Albert R."/>
            <person name="Binder M."/>
            <person name="Bloem J."/>
            <person name="Labutti K."/>
            <person name="Salamov A."/>
            <person name="Andreopoulos B."/>
            <person name="Baker S."/>
            <person name="Barry K."/>
            <person name="Bills G."/>
            <person name="Bluhm B."/>
            <person name="Cannon C."/>
            <person name="Castanera R."/>
            <person name="Culley D."/>
            <person name="Daum C."/>
            <person name="Ezra D."/>
            <person name="Gonzalez J."/>
            <person name="Henrissat B."/>
            <person name="Kuo A."/>
            <person name="Liang C."/>
            <person name="Lipzen A."/>
            <person name="Lutzoni F."/>
            <person name="Magnuson J."/>
            <person name="Mondo S."/>
            <person name="Nolan M."/>
            <person name="Ohm R."/>
            <person name="Pangilinan J."/>
            <person name="Park H.-J."/>
            <person name="Ramirez L."/>
            <person name="Alfaro M."/>
            <person name="Sun H."/>
            <person name="Tritt A."/>
            <person name="Yoshinaga Y."/>
            <person name="Zwiers L.-H."/>
            <person name="Turgeon B."/>
            <person name="Goodwin S."/>
            <person name="Spatafora J."/>
            <person name="Crous P."/>
            <person name="Grigoriev I."/>
        </authorList>
    </citation>
    <scope>NUCLEOTIDE SEQUENCE</scope>
    <source>
        <strain evidence="3">CBS 627.86</strain>
    </source>
</reference>